<evidence type="ECO:0000313" key="1">
    <source>
        <dbReference type="EMBL" id="TGD82770.1"/>
    </source>
</evidence>
<evidence type="ECO:0000313" key="2">
    <source>
        <dbReference type="Proteomes" id="UP000298284"/>
    </source>
</evidence>
<dbReference type="Proteomes" id="UP000298284">
    <property type="component" value="Unassembled WGS sequence"/>
</dbReference>
<reference evidence="1 2" key="1">
    <citation type="submission" date="2019-04" db="EMBL/GenBank/DDBJ databases">
        <authorList>
            <person name="Feng G."/>
            <person name="Zhang J."/>
            <person name="Zhu H."/>
        </authorList>
    </citation>
    <scope>NUCLEOTIDE SEQUENCE [LARGE SCALE GENOMIC DNA]</scope>
    <source>
        <strain evidence="1 2">JCM 19491</strain>
    </source>
</reference>
<dbReference type="RefSeq" id="WP_135528927.1">
    <property type="nucleotide sequence ID" value="NZ_SRKZ01000001.1"/>
</dbReference>
<gene>
    <name evidence="1" type="ORF">EU557_03020</name>
</gene>
<accession>A0A4Z0MTM6</accession>
<name>A0A4Z0MTM6_9BACT</name>
<dbReference type="PROSITE" id="PS51257">
    <property type="entry name" value="PROKAR_LIPOPROTEIN"/>
    <property type="match status" value="1"/>
</dbReference>
<evidence type="ECO:0008006" key="3">
    <source>
        <dbReference type="Google" id="ProtNLM"/>
    </source>
</evidence>
<organism evidence="1 2">
    <name type="scientific">Hymenobacter wooponensis</name>
    <dbReference type="NCBI Taxonomy" id="1525360"/>
    <lineage>
        <taxon>Bacteria</taxon>
        <taxon>Pseudomonadati</taxon>
        <taxon>Bacteroidota</taxon>
        <taxon>Cytophagia</taxon>
        <taxon>Cytophagales</taxon>
        <taxon>Hymenobacteraceae</taxon>
        <taxon>Hymenobacter</taxon>
    </lineage>
</organism>
<protein>
    <recommendedName>
        <fullName evidence="3">Lipoprotein</fullName>
    </recommendedName>
</protein>
<dbReference type="OrthoDB" id="878909at2"/>
<sequence length="217" mass="23689">MNFANRYSLLFLLATSLFTSCKSTEEALYSAVHSNHSVSIGKLPRLEQVVEAGPLNATEGAYPDDASKVFRQELAYHTAEPADTVEYGYAKLIITQAEVTRTGRGLQAFQMATLMTPSLFGLPLEWYRTEVKAEVQIINSKGEVIGSYTGTGRSKVRVAMYNGYSQTSAPRISDVQGLRLALDQIRPQLDTAAISLRAQLLAAGPSEELIGTAHTNR</sequence>
<keyword evidence="2" id="KW-1185">Reference proteome</keyword>
<proteinExistence type="predicted"/>
<comment type="caution">
    <text evidence="1">The sequence shown here is derived from an EMBL/GenBank/DDBJ whole genome shotgun (WGS) entry which is preliminary data.</text>
</comment>
<dbReference type="AlphaFoldDB" id="A0A4Z0MTM6"/>
<dbReference type="EMBL" id="SRKZ01000001">
    <property type="protein sequence ID" value="TGD82770.1"/>
    <property type="molecule type" value="Genomic_DNA"/>
</dbReference>